<organism evidence="2 3">
    <name type="scientific">Novipirellula artificiosorum</name>
    <dbReference type="NCBI Taxonomy" id="2528016"/>
    <lineage>
        <taxon>Bacteria</taxon>
        <taxon>Pseudomonadati</taxon>
        <taxon>Planctomycetota</taxon>
        <taxon>Planctomycetia</taxon>
        <taxon>Pirellulales</taxon>
        <taxon>Pirellulaceae</taxon>
        <taxon>Novipirellula</taxon>
    </lineage>
</organism>
<name>A0A5C6DWP5_9BACT</name>
<proteinExistence type="predicted"/>
<accession>A0A5C6DWP5</accession>
<gene>
    <name evidence="2" type="ORF">Poly41_14580</name>
</gene>
<dbReference type="EMBL" id="SJPV01000002">
    <property type="protein sequence ID" value="TWU40624.1"/>
    <property type="molecule type" value="Genomic_DNA"/>
</dbReference>
<keyword evidence="3" id="KW-1185">Reference proteome</keyword>
<dbReference type="AlphaFoldDB" id="A0A5C6DWP5"/>
<reference evidence="2 3" key="1">
    <citation type="submission" date="2019-02" db="EMBL/GenBank/DDBJ databases">
        <title>Deep-cultivation of Planctomycetes and their phenomic and genomic characterization uncovers novel biology.</title>
        <authorList>
            <person name="Wiegand S."/>
            <person name="Jogler M."/>
            <person name="Boedeker C."/>
            <person name="Pinto D."/>
            <person name="Vollmers J."/>
            <person name="Rivas-Marin E."/>
            <person name="Kohn T."/>
            <person name="Peeters S.H."/>
            <person name="Heuer A."/>
            <person name="Rast P."/>
            <person name="Oberbeckmann S."/>
            <person name="Bunk B."/>
            <person name="Jeske O."/>
            <person name="Meyerdierks A."/>
            <person name="Storesund J.E."/>
            <person name="Kallscheuer N."/>
            <person name="Luecker S."/>
            <person name="Lage O.M."/>
            <person name="Pohl T."/>
            <person name="Merkel B.J."/>
            <person name="Hornburger P."/>
            <person name="Mueller R.-W."/>
            <person name="Bruemmer F."/>
            <person name="Labrenz M."/>
            <person name="Spormann A.M."/>
            <person name="Op Den Camp H."/>
            <person name="Overmann J."/>
            <person name="Amann R."/>
            <person name="Jetten M.S.M."/>
            <person name="Mascher T."/>
            <person name="Medema M.H."/>
            <person name="Devos D.P."/>
            <person name="Kaster A.-K."/>
            <person name="Ovreas L."/>
            <person name="Rohde M."/>
            <person name="Galperin M.Y."/>
            <person name="Jogler C."/>
        </authorList>
    </citation>
    <scope>NUCLEOTIDE SEQUENCE [LARGE SCALE GENOMIC DNA]</scope>
    <source>
        <strain evidence="2 3">Poly41</strain>
    </source>
</reference>
<feature type="chain" id="PRO_5023061964" description="Secreted protein" evidence="1">
    <location>
        <begin position="21"/>
        <end position="290"/>
    </location>
</feature>
<sequence length="290" mass="32101" precursor="true">MYRNICLTLSMILTSTFVTARGEDSMLTELTLHGIAMTDSVVLKLAPPTLIGSLSRSERDDLAGNFGWDRFSKDSVVAPIWIDLDYIQDEGGKRVGHSIHFRFVVHERLDRLRDRNIMTSLFGSPASDASDTGAFVELTPTEMATHGIPTSANTYSGFAAVPLMNRVLLRGVIAGQTIDIDQGVVLTWRLVDSIEPGDEYAARWSPLTRDSLGNQVEGEPQPYRGAGGYLHLQSLESIEDSLNSACLVEAKILLHEPQLWFGSSNFLRSKFPLMIQEAVRKMRRTLAAES</sequence>
<evidence type="ECO:0000313" key="3">
    <source>
        <dbReference type="Proteomes" id="UP000319143"/>
    </source>
</evidence>
<dbReference type="Proteomes" id="UP000319143">
    <property type="component" value="Unassembled WGS sequence"/>
</dbReference>
<keyword evidence="1" id="KW-0732">Signal</keyword>
<comment type="caution">
    <text evidence="2">The sequence shown here is derived from an EMBL/GenBank/DDBJ whole genome shotgun (WGS) entry which is preliminary data.</text>
</comment>
<feature type="signal peptide" evidence="1">
    <location>
        <begin position="1"/>
        <end position="20"/>
    </location>
</feature>
<evidence type="ECO:0008006" key="4">
    <source>
        <dbReference type="Google" id="ProtNLM"/>
    </source>
</evidence>
<evidence type="ECO:0000256" key="1">
    <source>
        <dbReference type="SAM" id="SignalP"/>
    </source>
</evidence>
<protein>
    <recommendedName>
        <fullName evidence="4">Secreted protein</fullName>
    </recommendedName>
</protein>
<evidence type="ECO:0000313" key="2">
    <source>
        <dbReference type="EMBL" id="TWU40624.1"/>
    </source>
</evidence>